<dbReference type="EMBL" id="MLCO01000009">
    <property type="protein sequence ID" value="ONG58904.1"/>
    <property type="molecule type" value="Genomic_DNA"/>
</dbReference>
<proteinExistence type="predicted"/>
<dbReference type="CDD" id="cd13530">
    <property type="entry name" value="PBP2_peptides_like"/>
    <property type="match status" value="1"/>
</dbReference>
<sequence>MEAAEAAPPSLSPRPVLAAVQARGLLRVCIWPEYYAISYRNPRNRALEGFDIDMARALAGRLGVRLEFVDSSFARFIEALEQGDCDIAMFGVGVTPERAARVAFSEPYLRGRVYGVADRGHQGLQRWQAVDQPGVVVAVAAGTLMEPMMRQKLRQATLSVVRPPQTREAEVQAGRADIFISDYPYTRRLLRGQDLFRIIEMPEDFGVTRYAYALRPGDAAWLAEVNRFLQEARADGLLEQAAKRHDLLPMLQP</sequence>
<comment type="caution">
    <text evidence="3">The sequence shown here is derived from an EMBL/GenBank/DDBJ whole genome shotgun (WGS) entry which is preliminary data.</text>
</comment>
<evidence type="ECO:0000256" key="1">
    <source>
        <dbReference type="ARBA" id="ARBA00022729"/>
    </source>
</evidence>
<dbReference type="Pfam" id="PF00497">
    <property type="entry name" value="SBP_bac_3"/>
    <property type="match status" value="1"/>
</dbReference>
<dbReference type="SUPFAM" id="SSF53850">
    <property type="entry name" value="Periplasmic binding protein-like II"/>
    <property type="match status" value="1"/>
</dbReference>
<dbReference type="SMART" id="SM00062">
    <property type="entry name" value="PBPb"/>
    <property type="match status" value="1"/>
</dbReference>
<feature type="domain" description="Solute-binding protein family 3/N-terminal" evidence="2">
    <location>
        <begin position="25"/>
        <end position="249"/>
    </location>
</feature>
<protein>
    <recommendedName>
        <fullName evidence="2">Solute-binding protein family 3/N-terminal domain-containing protein</fullName>
    </recommendedName>
</protein>
<dbReference type="PANTHER" id="PTHR35936">
    <property type="entry name" value="MEMBRANE-BOUND LYTIC MUREIN TRANSGLYCOSYLASE F"/>
    <property type="match status" value="1"/>
</dbReference>
<dbReference type="AlphaFoldDB" id="A0A1V2H8U6"/>
<organism evidence="3 4">
    <name type="scientific">Teichococcus deserti</name>
    <dbReference type="NCBI Taxonomy" id="1817963"/>
    <lineage>
        <taxon>Bacteria</taxon>
        <taxon>Pseudomonadati</taxon>
        <taxon>Pseudomonadota</taxon>
        <taxon>Alphaproteobacteria</taxon>
        <taxon>Acetobacterales</taxon>
        <taxon>Roseomonadaceae</taxon>
        <taxon>Roseomonas</taxon>
    </lineage>
</organism>
<gene>
    <name evidence="3" type="ORF">BKE38_01495</name>
</gene>
<keyword evidence="1" id="KW-0732">Signal</keyword>
<keyword evidence="4" id="KW-1185">Reference proteome</keyword>
<reference evidence="3 4" key="1">
    <citation type="submission" date="2016-10" db="EMBL/GenBank/DDBJ databases">
        <title>Draft Genome sequence of Roseomonas sp. strain M3.</title>
        <authorList>
            <person name="Subhash Y."/>
            <person name="Lee S."/>
        </authorList>
    </citation>
    <scope>NUCLEOTIDE SEQUENCE [LARGE SCALE GENOMIC DNA]</scope>
    <source>
        <strain evidence="3 4">M3</strain>
    </source>
</reference>
<dbReference type="PANTHER" id="PTHR35936:SF17">
    <property type="entry name" value="ARGININE-BINDING EXTRACELLULAR PROTEIN ARTP"/>
    <property type="match status" value="1"/>
</dbReference>
<dbReference type="RefSeq" id="WP_076955604.1">
    <property type="nucleotide sequence ID" value="NZ_MLCO01000009.1"/>
</dbReference>
<dbReference type="Proteomes" id="UP000188879">
    <property type="component" value="Unassembled WGS sequence"/>
</dbReference>
<dbReference type="InterPro" id="IPR001638">
    <property type="entry name" value="Solute-binding_3/MltF_N"/>
</dbReference>
<evidence type="ECO:0000313" key="4">
    <source>
        <dbReference type="Proteomes" id="UP000188879"/>
    </source>
</evidence>
<evidence type="ECO:0000313" key="3">
    <source>
        <dbReference type="EMBL" id="ONG58904.1"/>
    </source>
</evidence>
<name>A0A1V2H8U6_9PROT</name>
<dbReference type="Gene3D" id="3.40.190.10">
    <property type="entry name" value="Periplasmic binding protein-like II"/>
    <property type="match status" value="2"/>
</dbReference>
<evidence type="ECO:0000259" key="2">
    <source>
        <dbReference type="SMART" id="SM00062"/>
    </source>
</evidence>
<accession>A0A1V2H8U6</accession>